<keyword evidence="3" id="KW-0804">Transcription</keyword>
<organism evidence="6 7">
    <name type="scientific">Amycolatopsis pigmentata</name>
    <dbReference type="NCBI Taxonomy" id="450801"/>
    <lineage>
        <taxon>Bacteria</taxon>
        <taxon>Bacillati</taxon>
        <taxon>Actinomycetota</taxon>
        <taxon>Actinomycetes</taxon>
        <taxon>Pseudonocardiales</taxon>
        <taxon>Pseudonocardiaceae</taxon>
        <taxon>Amycolatopsis</taxon>
    </lineage>
</organism>
<dbReference type="InterPro" id="IPR014757">
    <property type="entry name" value="Tscrpt_reg_IclR_C"/>
</dbReference>
<protein>
    <submittedName>
        <fullName evidence="6">IclR family transcriptional regulator</fullName>
    </submittedName>
</protein>
<dbReference type="InterPro" id="IPR036390">
    <property type="entry name" value="WH_DNA-bd_sf"/>
</dbReference>
<evidence type="ECO:0000313" key="6">
    <source>
        <dbReference type="EMBL" id="MFD2416401.1"/>
    </source>
</evidence>
<dbReference type="Proteomes" id="UP001597417">
    <property type="component" value="Unassembled WGS sequence"/>
</dbReference>
<dbReference type="SMART" id="SM00346">
    <property type="entry name" value="HTH_ICLR"/>
    <property type="match status" value="1"/>
</dbReference>
<dbReference type="InterPro" id="IPR050707">
    <property type="entry name" value="HTH_MetabolicPath_Reg"/>
</dbReference>
<dbReference type="RefSeq" id="WP_378263155.1">
    <property type="nucleotide sequence ID" value="NZ_JBHUKR010000006.1"/>
</dbReference>
<evidence type="ECO:0000256" key="2">
    <source>
        <dbReference type="ARBA" id="ARBA00023125"/>
    </source>
</evidence>
<feature type="domain" description="HTH iclR-type" evidence="4">
    <location>
        <begin position="11"/>
        <end position="71"/>
    </location>
</feature>
<dbReference type="InterPro" id="IPR029016">
    <property type="entry name" value="GAF-like_dom_sf"/>
</dbReference>
<dbReference type="Gene3D" id="1.10.10.10">
    <property type="entry name" value="Winged helix-like DNA-binding domain superfamily/Winged helix DNA-binding domain"/>
    <property type="match status" value="1"/>
</dbReference>
<evidence type="ECO:0000259" key="4">
    <source>
        <dbReference type="PROSITE" id="PS51077"/>
    </source>
</evidence>
<dbReference type="Gene3D" id="3.30.450.40">
    <property type="match status" value="1"/>
</dbReference>
<evidence type="ECO:0000256" key="1">
    <source>
        <dbReference type="ARBA" id="ARBA00023015"/>
    </source>
</evidence>
<keyword evidence="7" id="KW-1185">Reference proteome</keyword>
<name>A0ABW5FNF4_9PSEU</name>
<dbReference type="InterPro" id="IPR036388">
    <property type="entry name" value="WH-like_DNA-bd_sf"/>
</dbReference>
<dbReference type="InterPro" id="IPR005471">
    <property type="entry name" value="Tscrpt_reg_IclR_N"/>
</dbReference>
<dbReference type="PROSITE" id="PS51078">
    <property type="entry name" value="ICLR_ED"/>
    <property type="match status" value="1"/>
</dbReference>
<gene>
    <name evidence="6" type="ORF">ACFSXZ_08665</name>
</gene>
<dbReference type="Pfam" id="PF09339">
    <property type="entry name" value="HTH_IclR"/>
    <property type="match status" value="1"/>
</dbReference>
<evidence type="ECO:0000259" key="5">
    <source>
        <dbReference type="PROSITE" id="PS51078"/>
    </source>
</evidence>
<keyword evidence="1" id="KW-0805">Transcription regulation</keyword>
<accession>A0ABW5FNF4</accession>
<dbReference type="PANTHER" id="PTHR30136:SF24">
    <property type="entry name" value="HTH-TYPE TRANSCRIPTIONAL REPRESSOR ALLR"/>
    <property type="match status" value="1"/>
</dbReference>
<evidence type="ECO:0000313" key="7">
    <source>
        <dbReference type="Proteomes" id="UP001597417"/>
    </source>
</evidence>
<dbReference type="EMBL" id="JBHUKR010000006">
    <property type="protein sequence ID" value="MFD2416401.1"/>
    <property type="molecule type" value="Genomic_DNA"/>
</dbReference>
<reference evidence="7" key="1">
    <citation type="journal article" date="2019" name="Int. J. Syst. Evol. Microbiol.">
        <title>The Global Catalogue of Microorganisms (GCM) 10K type strain sequencing project: providing services to taxonomists for standard genome sequencing and annotation.</title>
        <authorList>
            <consortium name="The Broad Institute Genomics Platform"/>
            <consortium name="The Broad Institute Genome Sequencing Center for Infectious Disease"/>
            <person name="Wu L."/>
            <person name="Ma J."/>
        </authorList>
    </citation>
    <scope>NUCLEOTIDE SEQUENCE [LARGE SCALE GENOMIC DNA]</scope>
    <source>
        <strain evidence="7">CGMCC 4.7645</strain>
    </source>
</reference>
<dbReference type="SUPFAM" id="SSF46785">
    <property type="entry name" value="Winged helix' DNA-binding domain"/>
    <property type="match status" value="1"/>
</dbReference>
<proteinExistence type="predicted"/>
<dbReference type="PANTHER" id="PTHR30136">
    <property type="entry name" value="HELIX-TURN-HELIX TRANSCRIPTIONAL REGULATOR, ICLR FAMILY"/>
    <property type="match status" value="1"/>
</dbReference>
<sequence length="255" mass="27800">MAQTGPSKKSLEGVERTVRILHVLRDRSEATLTEVARDAELSEATVLRYLSSLSSFGYVERIPGNRYRLGWEVFRLGQHAAPGAVPRAEALPIMEELLDRFNETVNLAYRKDDEVVIVEVLHGHRAIKRLTAVGQVDPWHASAVGKALLSTMPPADQVAVLKRAGLPRFTPHTLVDIAAVQADIAATMKHGYTIDREEAEEDLTCLAAPVPASAGPSQFALSVSFLSHRLKARNLDEVAQAIVSAADELGKRLAI</sequence>
<evidence type="ECO:0000256" key="3">
    <source>
        <dbReference type="ARBA" id="ARBA00023163"/>
    </source>
</evidence>
<dbReference type="PROSITE" id="PS51077">
    <property type="entry name" value="HTH_ICLR"/>
    <property type="match status" value="1"/>
</dbReference>
<feature type="domain" description="IclR-ED" evidence="5">
    <location>
        <begin position="72"/>
        <end position="255"/>
    </location>
</feature>
<dbReference type="SUPFAM" id="SSF55781">
    <property type="entry name" value="GAF domain-like"/>
    <property type="match status" value="1"/>
</dbReference>
<comment type="caution">
    <text evidence="6">The sequence shown here is derived from an EMBL/GenBank/DDBJ whole genome shotgun (WGS) entry which is preliminary data.</text>
</comment>
<keyword evidence="2" id="KW-0238">DNA-binding</keyword>
<dbReference type="Pfam" id="PF01614">
    <property type="entry name" value="IclR_C"/>
    <property type="match status" value="1"/>
</dbReference>